<evidence type="ECO:0000256" key="17">
    <source>
        <dbReference type="SAM" id="SignalP"/>
    </source>
</evidence>
<dbReference type="GO" id="GO:0006508">
    <property type="term" value="P:proteolysis"/>
    <property type="evidence" value="ECO:0007669"/>
    <property type="project" value="UniProtKB-KW"/>
</dbReference>
<evidence type="ECO:0000256" key="13">
    <source>
        <dbReference type="PIRSR" id="PIRSR618044-1"/>
    </source>
</evidence>
<dbReference type="InterPro" id="IPR001967">
    <property type="entry name" value="Peptidase_S11_N"/>
</dbReference>
<evidence type="ECO:0000256" key="3">
    <source>
        <dbReference type="ARBA" id="ARBA00007164"/>
    </source>
</evidence>
<keyword evidence="16" id="KW-0812">Transmembrane</keyword>
<proteinExistence type="inferred from homology"/>
<feature type="binding site" evidence="14">
    <location>
        <position position="241"/>
    </location>
    <ligand>
        <name>substrate</name>
    </ligand>
</feature>
<comment type="function">
    <text evidence="1">Removes C-terminal D-alanyl residues from sugar-peptide cell wall precursors.</text>
</comment>
<dbReference type="PRINTS" id="PR00725">
    <property type="entry name" value="DADACBPTASE1"/>
</dbReference>
<comment type="catalytic activity">
    <reaction evidence="12">
        <text>Preferential cleavage: (Ac)2-L-Lys-D-Ala-|-D-Ala. Also transpeptidation of peptidyl-alanyl moieties that are N-acyl substituents of D-alanine.</text>
        <dbReference type="EC" id="3.4.16.4"/>
    </reaction>
</comment>
<dbReference type="SUPFAM" id="SSF69189">
    <property type="entry name" value="Penicillin-binding protein associated domain"/>
    <property type="match status" value="1"/>
</dbReference>
<keyword evidence="5 19" id="KW-0121">Carboxypeptidase</keyword>
<evidence type="ECO:0000256" key="8">
    <source>
        <dbReference type="ARBA" id="ARBA00022801"/>
    </source>
</evidence>
<dbReference type="Proteomes" id="UP000515909">
    <property type="component" value="Chromosome"/>
</dbReference>
<dbReference type="Gene3D" id="3.40.710.10">
    <property type="entry name" value="DD-peptidase/beta-lactamase superfamily"/>
    <property type="match status" value="1"/>
</dbReference>
<dbReference type="EC" id="3.4.16.4" evidence="4"/>
<feature type="active site" evidence="13">
    <location>
        <position position="123"/>
    </location>
</feature>
<dbReference type="InterPro" id="IPR037167">
    <property type="entry name" value="Peptidase_S11_C_sf"/>
</dbReference>
<protein>
    <recommendedName>
        <fullName evidence="4">serine-type D-Ala-D-Ala carboxypeptidase</fullName>
        <ecNumber evidence="4">3.4.16.4</ecNumber>
    </recommendedName>
</protein>
<dbReference type="KEGG" id="cfem:HCR03_19235"/>
<dbReference type="Pfam" id="PF00768">
    <property type="entry name" value="Peptidase_S11"/>
    <property type="match status" value="1"/>
</dbReference>
<dbReference type="EMBL" id="CP060286">
    <property type="protein sequence ID" value="QNK40712.1"/>
    <property type="molecule type" value="Genomic_DNA"/>
</dbReference>
<dbReference type="PANTHER" id="PTHR21581:SF6">
    <property type="entry name" value="TRAFFICKING PROTEIN PARTICLE COMPLEX SUBUNIT 12"/>
    <property type="match status" value="1"/>
</dbReference>
<evidence type="ECO:0000256" key="4">
    <source>
        <dbReference type="ARBA" id="ARBA00012448"/>
    </source>
</evidence>
<feature type="active site" description="Proton acceptor" evidence="13">
    <location>
        <position position="65"/>
    </location>
</feature>
<evidence type="ECO:0000256" key="10">
    <source>
        <dbReference type="ARBA" id="ARBA00022984"/>
    </source>
</evidence>
<dbReference type="UniPathway" id="UPA00219"/>
<dbReference type="RefSeq" id="WP_187035958.1">
    <property type="nucleotide sequence ID" value="NZ_CP060286.1"/>
</dbReference>
<evidence type="ECO:0000256" key="14">
    <source>
        <dbReference type="PIRSR" id="PIRSR618044-2"/>
    </source>
</evidence>
<dbReference type="PANTHER" id="PTHR21581">
    <property type="entry name" value="D-ALANYL-D-ALANINE CARBOXYPEPTIDASE"/>
    <property type="match status" value="1"/>
</dbReference>
<dbReference type="GO" id="GO:0009252">
    <property type="term" value="P:peptidoglycan biosynthetic process"/>
    <property type="evidence" value="ECO:0007669"/>
    <property type="project" value="UniProtKB-UniPathway"/>
</dbReference>
<feature type="signal peptide" evidence="17">
    <location>
        <begin position="1"/>
        <end position="20"/>
    </location>
</feature>
<dbReference type="AlphaFoldDB" id="A0A7G8TAS1"/>
<accession>A0A7G8TAS1</accession>
<keyword evidence="9" id="KW-0133">Cell shape</keyword>
<comment type="pathway">
    <text evidence="2">Cell wall biogenesis; peptidoglycan biosynthesis.</text>
</comment>
<evidence type="ECO:0000256" key="9">
    <source>
        <dbReference type="ARBA" id="ARBA00022960"/>
    </source>
</evidence>
<dbReference type="SUPFAM" id="SSF56601">
    <property type="entry name" value="beta-lactamase/transpeptidase-like"/>
    <property type="match status" value="1"/>
</dbReference>
<dbReference type="InterPro" id="IPR015956">
    <property type="entry name" value="Peniciliin-bd_prot_C_sf"/>
</dbReference>
<evidence type="ECO:0000313" key="19">
    <source>
        <dbReference type="EMBL" id="QNK40712.1"/>
    </source>
</evidence>
<feature type="transmembrane region" description="Helical" evidence="16">
    <location>
        <begin position="409"/>
        <end position="432"/>
    </location>
</feature>
<name>A0A7G8TAS1_9FIRM</name>
<keyword evidence="16" id="KW-1133">Transmembrane helix</keyword>
<dbReference type="InterPro" id="IPR018044">
    <property type="entry name" value="Peptidase_S11"/>
</dbReference>
<sequence length="450" mass="49801">MKKAIALLFCAFLCFGVVKAPASAMSFQPDFPLSSQSAELVSLDTNAVLFQKNPDKRMEPASLTKIMTFIVISEQVKDLDNTRITVKKEVLDKLLGTGSSMSGLKSGDVLTAYQLACCMLIRSGNDAAMVLADYASQGNTDAFVDRMNQEAARLGCKNTHFANPDGLHDPNHYTSASDFMKIAKYAMKLPHFKEITAKEVYTYKPAGGSESGQTRTLWTTNLLIISRTDNPYYYKYANGTKTGHTDESGYCLVSTASADGYSYLCVVLGAPSVDKNGKEIEQRGEMTDSKNLLKWALNSFEWKKILRKDDPCGEVNLNNAWNKDRLLLISSQEYSAILPKNLSSDSIVITQNIPKSVDAPVKKGQKIGTAALSCGNQRLVTIDLVASESVEQSALLKTVGILKSIFTSVWFIVIISIILALTALYTVLFLYTNQKRRKRKLKKVKKYRKF</sequence>
<evidence type="ECO:0000256" key="16">
    <source>
        <dbReference type="SAM" id="Phobius"/>
    </source>
</evidence>
<evidence type="ECO:0000256" key="15">
    <source>
        <dbReference type="RuleBase" id="RU004016"/>
    </source>
</evidence>
<evidence type="ECO:0000256" key="12">
    <source>
        <dbReference type="ARBA" id="ARBA00034000"/>
    </source>
</evidence>
<keyword evidence="11" id="KW-0961">Cell wall biogenesis/degradation</keyword>
<reference evidence="19 20" key="1">
    <citation type="submission" date="2020-08" db="EMBL/GenBank/DDBJ databases">
        <title>The isolate Caproiciproducens sp. 7D4C2 produces n-caproate at mildly acidic conditions from hexoses: genome and rBOX comparison with related strains and chain-elongating bacteria.</title>
        <authorList>
            <person name="Esquivel-Elizondo S."/>
            <person name="Bagci C."/>
            <person name="Temovska M."/>
            <person name="Jeon B.S."/>
            <person name="Bessarab I."/>
            <person name="Williams R.B.H."/>
            <person name="Huson D.H."/>
            <person name="Angenent L.T."/>
        </authorList>
    </citation>
    <scope>NUCLEOTIDE SEQUENCE [LARGE SCALE GENOMIC DNA]</scope>
    <source>
        <strain evidence="19 20">7D4C2</strain>
    </source>
</reference>
<evidence type="ECO:0000256" key="5">
    <source>
        <dbReference type="ARBA" id="ARBA00022645"/>
    </source>
</evidence>
<dbReference type="GO" id="GO:0071555">
    <property type="term" value="P:cell wall organization"/>
    <property type="evidence" value="ECO:0007669"/>
    <property type="project" value="UniProtKB-KW"/>
</dbReference>
<keyword evidence="7 17" id="KW-0732">Signal</keyword>
<keyword evidence="16" id="KW-0472">Membrane</keyword>
<dbReference type="GO" id="GO:0009002">
    <property type="term" value="F:serine-type D-Ala-D-Ala carboxypeptidase activity"/>
    <property type="evidence" value="ECO:0007669"/>
    <property type="project" value="UniProtKB-EC"/>
</dbReference>
<organism evidence="19 20">
    <name type="scientific">Caproicibacter fermentans</name>
    <dbReference type="NCBI Taxonomy" id="2576756"/>
    <lineage>
        <taxon>Bacteria</taxon>
        <taxon>Bacillati</taxon>
        <taxon>Bacillota</taxon>
        <taxon>Clostridia</taxon>
        <taxon>Eubacteriales</taxon>
        <taxon>Acutalibacteraceae</taxon>
        <taxon>Caproicibacter</taxon>
    </lineage>
</organism>
<dbReference type="InterPro" id="IPR012338">
    <property type="entry name" value="Beta-lactam/transpept-like"/>
</dbReference>
<dbReference type="GO" id="GO:0008360">
    <property type="term" value="P:regulation of cell shape"/>
    <property type="evidence" value="ECO:0007669"/>
    <property type="project" value="UniProtKB-KW"/>
</dbReference>
<evidence type="ECO:0000256" key="7">
    <source>
        <dbReference type="ARBA" id="ARBA00022729"/>
    </source>
</evidence>
<dbReference type="SMART" id="SM00936">
    <property type="entry name" value="PBP5_C"/>
    <property type="match status" value="1"/>
</dbReference>
<evidence type="ECO:0000256" key="6">
    <source>
        <dbReference type="ARBA" id="ARBA00022670"/>
    </source>
</evidence>
<dbReference type="Pfam" id="PF07943">
    <property type="entry name" value="PBP5_C"/>
    <property type="match status" value="1"/>
</dbReference>
<evidence type="ECO:0000313" key="20">
    <source>
        <dbReference type="Proteomes" id="UP000515909"/>
    </source>
</evidence>
<feature type="chain" id="PRO_5039592798" description="serine-type D-Ala-D-Ala carboxypeptidase" evidence="17">
    <location>
        <begin position="21"/>
        <end position="450"/>
    </location>
</feature>
<evidence type="ECO:0000259" key="18">
    <source>
        <dbReference type="SMART" id="SM00936"/>
    </source>
</evidence>
<feature type="domain" description="Peptidase S11 D-Ala-D-Ala carboxypeptidase A C-terminal" evidence="18">
    <location>
        <begin position="300"/>
        <end position="392"/>
    </location>
</feature>
<evidence type="ECO:0000256" key="2">
    <source>
        <dbReference type="ARBA" id="ARBA00004752"/>
    </source>
</evidence>
<feature type="active site" description="Acyl-ester intermediate" evidence="13">
    <location>
        <position position="62"/>
    </location>
</feature>
<dbReference type="InterPro" id="IPR012907">
    <property type="entry name" value="Peptidase_S11_C"/>
</dbReference>
<dbReference type="Gene3D" id="2.60.410.10">
    <property type="entry name" value="D-Ala-D-Ala carboxypeptidase, C-terminal domain"/>
    <property type="match status" value="1"/>
</dbReference>
<keyword evidence="6" id="KW-0645">Protease</keyword>
<keyword evidence="8" id="KW-0378">Hydrolase</keyword>
<evidence type="ECO:0000256" key="11">
    <source>
        <dbReference type="ARBA" id="ARBA00023316"/>
    </source>
</evidence>
<keyword evidence="10" id="KW-0573">Peptidoglycan synthesis</keyword>
<comment type="similarity">
    <text evidence="3 15">Belongs to the peptidase S11 family.</text>
</comment>
<evidence type="ECO:0000256" key="1">
    <source>
        <dbReference type="ARBA" id="ARBA00003217"/>
    </source>
</evidence>
<gene>
    <name evidence="19" type="ORF">HCR03_19235</name>
</gene>